<dbReference type="InterPro" id="IPR001647">
    <property type="entry name" value="HTH_TetR"/>
</dbReference>
<evidence type="ECO:0000256" key="2">
    <source>
        <dbReference type="ARBA" id="ARBA00023125"/>
    </source>
</evidence>
<dbReference type="Pfam" id="PF16925">
    <property type="entry name" value="TetR_C_13"/>
    <property type="match status" value="1"/>
</dbReference>
<dbReference type="RefSeq" id="WP_077410848.1">
    <property type="nucleotide sequence ID" value="NZ_JBHRTS010000005.1"/>
</dbReference>
<organism evidence="6 7">
    <name type="scientific">Marinicella sediminis</name>
    <dbReference type="NCBI Taxonomy" id="1792834"/>
    <lineage>
        <taxon>Bacteria</taxon>
        <taxon>Pseudomonadati</taxon>
        <taxon>Pseudomonadota</taxon>
        <taxon>Gammaproteobacteria</taxon>
        <taxon>Lysobacterales</taxon>
        <taxon>Marinicellaceae</taxon>
        <taxon>Marinicella</taxon>
    </lineage>
</organism>
<dbReference type="Gene3D" id="1.10.357.10">
    <property type="entry name" value="Tetracycline Repressor, domain 2"/>
    <property type="match status" value="1"/>
</dbReference>
<dbReference type="SUPFAM" id="SSF48498">
    <property type="entry name" value="Tetracyclin repressor-like, C-terminal domain"/>
    <property type="match status" value="1"/>
</dbReference>
<dbReference type="PANTHER" id="PTHR47506:SF1">
    <property type="entry name" value="HTH-TYPE TRANSCRIPTIONAL REGULATOR YJDC"/>
    <property type="match status" value="1"/>
</dbReference>
<dbReference type="InterPro" id="IPR009057">
    <property type="entry name" value="Homeodomain-like_sf"/>
</dbReference>
<evidence type="ECO:0000256" key="3">
    <source>
        <dbReference type="ARBA" id="ARBA00023163"/>
    </source>
</evidence>
<dbReference type="Gene3D" id="1.10.10.60">
    <property type="entry name" value="Homeodomain-like"/>
    <property type="match status" value="1"/>
</dbReference>
<dbReference type="InterPro" id="IPR023772">
    <property type="entry name" value="DNA-bd_HTH_TetR-type_CS"/>
</dbReference>
<accession>A0ABV7JDH6</accession>
<dbReference type="InterPro" id="IPR011075">
    <property type="entry name" value="TetR_C"/>
</dbReference>
<proteinExistence type="predicted"/>
<dbReference type="PANTHER" id="PTHR47506">
    <property type="entry name" value="TRANSCRIPTIONAL REGULATORY PROTEIN"/>
    <property type="match status" value="1"/>
</dbReference>
<dbReference type="Proteomes" id="UP001595533">
    <property type="component" value="Unassembled WGS sequence"/>
</dbReference>
<gene>
    <name evidence="6" type="ORF">ACFODZ_11185</name>
</gene>
<reference evidence="7" key="1">
    <citation type="journal article" date="2019" name="Int. J. Syst. Evol. Microbiol.">
        <title>The Global Catalogue of Microorganisms (GCM) 10K type strain sequencing project: providing services to taxonomists for standard genome sequencing and annotation.</title>
        <authorList>
            <consortium name="The Broad Institute Genomics Platform"/>
            <consortium name="The Broad Institute Genome Sequencing Center for Infectious Disease"/>
            <person name="Wu L."/>
            <person name="Ma J."/>
        </authorList>
    </citation>
    <scope>NUCLEOTIDE SEQUENCE [LARGE SCALE GENOMIC DNA]</scope>
    <source>
        <strain evidence="7">KCTC 42953</strain>
    </source>
</reference>
<keyword evidence="3" id="KW-0804">Transcription</keyword>
<feature type="DNA-binding region" description="H-T-H motif" evidence="4">
    <location>
        <begin position="31"/>
        <end position="50"/>
    </location>
</feature>
<evidence type="ECO:0000313" key="7">
    <source>
        <dbReference type="Proteomes" id="UP001595533"/>
    </source>
</evidence>
<dbReference type="PROSITE" id="PS01081">
    <property type="entry name" value="HTH_TETR_1"/>
    <property type="match status" value="1"/>
</dbReference>
<comment type="caution">
    <text evidence="6">The sequence shown here is derived from an EMBL/GenBank/DDBJ whole genome shotgun (WGS) entry which is preliminary data.</text>
</comment>
<evidence type="ECO:0000313" key="6">
    <source>
        <dbReference type="EMBL" id="MFC3194803.1"/>
    </source>
</evidence>
<evidence type="ECO:0000256" key="4">
    <source>
        <dbReference type="PROSITE-ProRule" id="PRU00335"/>
    </source>
</evidence>
<dbReference type="InterPro" id="IPR036271">
    <property type="entry name" value="Tet_transcr_reg_TetR-rel_C_sf"/>
</dbReference>
<dbReference type="PRINTS" id="PR00455">
    <property type="entry name" value="HTHTETR"/>
</dbReference>
<keyword evidence="1" id="KW-0805">Transcription regulation</keyword>
<dbReference type="EMBL" id="JBHRTS010000005">
    <property type="protein sequence ID" value="MFC3194803.1"/>
    <property type="molecule type" value="Genomic_DNA"/>
</dbReference>
<protein>
    <submittedName>
        <fullName evidence="6">TetR/AcrR family transcriptional regulator</fullName>
    </submittedName>
</protein>
<dbReference type="SUPFAM" id="SSF46689">
    <property type="entry name" value="Homeodomain-like"/>
    <property type="match status" value="1"/>
</dbReference>
<sequence length="201" mass="21941">MAAGRQRTFDKQQALEQAMRVFWQKGFVGASLADLTQSMGINKPSMYAAFGNKEQLFIQATENYMAHYASGHARFLQADDQPMALRLKNFLLSAVAAQCGEHGPKGCYLSVCVSEAASLDFPDQAHATIEQMKNITEELLVGFFSQAQQKAEISQSANVRQLAAYYVTLLHGTAAMARAGKSLAALEQTIDLALQLIDEGD</sequence>
<keyword evidence="2 4" id="KW-0238">DNA-binding</keyword>
<feature type="domain" description="HTH tetR-type" evidence="5">
    <location>
        <begin position="8"/>
        <end position="68"/>
    </location>
</feature>
<evidence type="ECO:0000256" key="1">
    <source>
        <dbReference type="ARBA" id="ARBA00023015"/>
    </source>
</evidence>
<keyword evidence="7" id="KW-1185">Reference proteome</keyword>
<name>A0ABV7JDH6_9GAMM</name>
<evidence type="ECO:0000259" key="5">
    <source>
        <dbReference type="PROSITE" id="PS50977"/>
    </source>
</evidence>
<dbReference type="PROSITE" id="PS50977">
    <property type="entry name" value="HTH_TETR_2"/>
    <property type="match status" value="1"/>
</dbReference>
<dbReference type="Pfam" id="PF00440">
    <property type="entry name" value="TetR_N"/>
    <property type="match status" value="1"/>
</dbReference>